<accession>A0AAU3HUS9</accession>
<reference evidence="2" key="1">
    <citation type="submission" date="2022-10" db="EMBL/GenBank/DDBJ databases">
        <title>The complete genomes of actinobacterial strains from the NBC collection.</title>
        <authorList>
            <person name="Joergensen T.S."/>
            <person name="Alvarez Arevalo M."/>
            <person name="Sterndorff E.B."/>
            <person name="Faurdal D."/>
            <person name="Vuksanovic O."/>
            <person name="Mourched A.-S."/>
            <person name="Charusanti P."/>
            <person name="Shaw S."/>
            <person name="Blin K."/>
            <person name="Weber T."/>
        </authorList>
    </citation>
    <scope>NUCLEOTIDE SEQUENCE</scope>
    <source>
        <strain evidence="2">NBC_01393</strain>
    </source>
</reference>
<sequence length="280" mass="29498">MTSTNRETNHDMATDADIAFLLAEAADEVEIGTAPYQAVLRGGRRRKARRWATAAAAALVIAGSTGTLALAGGTDDRGGRVEPAVTAPSTPEQRHVYEPQATTVARGTEHGKEWSVEVIVWGASKNETEAQYQRSRMSEYALTPTGTQVASDLIGKGWVFVRLFGGDDPETVLDGPVEKDDSLSGTDIEAALVPLRTGRAGTAGASRLLVIGKVATTAQEVTYTWDDGTTIKAGKAAPGTDLGSSYEDLIRPVDGSRPNWFVCVAPEGKHVGSGTAKVTK</sequence>
<dbReference type="EMBL" id="CP109546">
    <property type="protein sequence ID" value="WTZ09179.1"/>
    <property type="molecule type" value="Genomic_DNA"/>
</dbReference>
<organism evidence="2">
    <name type="scientific">Streptomyces sp. NBC_01393</name>
    <dbReference type="NCBI Taxonomy" id="2903851"/>
    <lineage>
        <taxon>Bacteria</taxon>
        <taxon>Bacillati</taxon>
        <taxon>Actinomycetota</taxon>
        <taxon>Actinomycetes</taxon>
        <taxon>Kitasatosporales</taxon>
        <taxon>Streptomycetaceae</taxon>
        <taxon>Streptomyces</taxon>
    </lineage>
</organism>
<dbReference type="AlphaFoldDB" id="A0AAU3HUS9"/>
<evidence type="ECO:0000256" key="1">
    <source>
        <dbReference type="SAM" id="Phobius"/>
    </source>
</evidence>
<evidence type="ECO:0000313" key="2">
    <source>
        <dbReference type="EMBL" id="WTZ09179.1"/>
    </source>
</evidence>
<feature type="transmembrane region" description="Helical" evidence="1">
    <location>
        <begin position="51"/>
        <end position="71"/>
    </location>
</feature>
<keyword evidence="1" id="KW-0812">Transmembrane</keyword>
<protein>
    <submittedName>
        <fullName evidence="2">Uncharacterized protein</fullName>
    </submittedName>
</protein>
<proteinExistence type="predicted"/>
<keyword evidence="1" id="KW-0472">Membrane</keyword>
<name>A0AAU3HUS9_9ACTN</name>
<gene>
    <name evidence="2" type="ORF">OG699_14945</name>
</gene>
<keyword evidence="1" id="KW-1133">Transmembrane helix</keyword>